<evidence type="ECO:0000313" key="3">
    <source>
        <dbReference type="EMBL" id="EEC44030.1"/>
    </source>
</evidence>
<keyword evidence="1" id="KW-1133">Transmembrane helix</keyword>
<dbReference type="PaxDb" id="2850-Phatr40280"/>
<evidence type="ECO:0000313" key="4">
    <source>
        <dbReference type="Proteomes" id="UP000000759"/>
    </source>
</evidence>
<dbReference type="EMBL" id="CM000625">
    <property type="protein sequence ID" value="EEC44030.1"/>
    <property type="molecule type" value="Genomic_DNA"/>
</dbReference>
<accession>B7GAZ9</accession>
<evidence type="ECO:0000256" key="2">
    <source>
        <dbReference type="SAM" id="SignalP"/>
    </source>
</evidence>
<keyword evidence="4" id="KW-1185">Reference proteome</keyword>
<protein>
    <submittedName>
        <fullName evidence="3">Uncharacterized protein</fullName>
    </submittedName>
</protein>
<dbReference type="GeneID" id="7198331"/>
<keyword evidence="1" id="KW-0812">Transmembrane</keyword>
<feature type="signal peptide" evidence="2">
    <location>
        <begin position="1"/>
        <end position="25"/>
    </location>
</feature>
<dbReference type="OrthoDB" id="5985073at2759"/>
<keyword evidence="1" id="KW-0472">Membrane</keyword>
<gene>
    <name evidence="3" type="ORF">PHATRDRAFT_40280</name>
</gene>
<dbReference type="HOGENOM" id="CLU_726608_0_0_1"/>
<dbReference type="RefSeq" id="XP_002184281.1">
    <property type="nucleotide sequence ID" value="XM_002184245.1"/>
</dbReference>
<dbReference type="eggNOG" id="ENOG502ST37">
    <property type="taxonomic scope" value="Eukaryota"/>
</dbReference>
<dbReference type="KEGG" id="pti:PHATRDRAFT_40280"/>
<dbReference type="InParanoid" id="B7GAZ9"/>
<sequence length="329" mass="35884">MKQYLLERTTAWLTTWSLILLVAVAQKDVHPDVVAVVDVAGGVQPTPLWASSYSDGENCYCLPSLDSAFGNFVVETPLGWLTMQELCDLLGTGPGRLGQYLYNDIQCGNGPPNADENEFLCPGRTDIGETGCGQIGPKWNVDNAYLADAGPPRLPLLPEDVQPETVAVIDVVGGVTLNGRLNTFGMDDDSASLRGTWTWVPVWKEDRCTMTYSAGVDHLIMQEMRMPVLEELIPLFPWTCCDEMPHHDASPLYNTQLGPEGYGQIGPRWNFDVTKSLPPGSAPMALPSSLAAVAVLVPMLPGVGVITGLLFCVLNWHIFDLVRCHQGVW</sequence>
<name>B7GAZ9_PHATC</name>
<feature type="transmembrane region" description="Helical" evidence="1">
    <location>
        <begin position="290"/>
        <end position="314"/>
    </location>
</feature>
<organism evidence="3 4">
    <name type="scientific">Phaeodactylum tricornutum (strain CCAP 1055/1)</name>
    <dbReference type="NCBI Taxonomy" id="556484"/>
    <lineage>
        <taxon>Eukaryota</taxon>
        <taxon>Sar</taxon>
        <taxon>Stramenopiles</taxon>
        <taxon>Ochrophyta</taxon>
        <taxon>Bacillariophyta</taxon>
        <taxon>Bacillariophyceae</taxon>
        <taxon>Bacillariophycidae</taxon>
        <taxon>Naviculales</taxon>
        <taxon>Phaeodactylaceae</taxon>
        <taxon>Phaeodactylum</taxon>
    </lineage>
</organism>
<reference evidence="3 4" key="1">
    <citation type="journal article" date="2008" name="Nature">
        <title>The Phaeodactylum genome reveals the evolutionary history of diatom genomes.</title>
        <authorList>
            <person name="Bowler C."/>
            <person name="Allen A.E."/>
            <person name="Badger J.H."/>
            <person name="Grimwood J."/>
            <person name="Jabbari K."/>
            <person name="Kuo A."/>
            <person name="Maheswari U."/>
            <person name="Martens C."/>
            <person name="Maumus F."/>
            <person name="Otillar R.P."/>
            <person name="Rayko E."/>
            <person name="Salamov A."/>
            <person name="Vandepoele K."/>
            <person name="Beszteri B."/>
            <person name="Gruber A."/>
            <person name="Heijde M."/>
            <person name="Katinka M."/>
            <person name="Mock T."/>
            <person name="Valentin K."/>
            <person name="Verret F."/>
            <person name="Berges J.A."/>
            <person name="Brownlee C."/>
            <person name="Cadoret J.P."/>
            <person name="Chiovitti A."/>
            <person name="Choi C.J."/>
            <person name="Coesel S."/>
            <person name="De Martino A."/>
            <person name="Detter J.C."/>
            <person name="Durkin C."/>
            <person name="Falciatore A."/>
            <person name="Fournet J."/>
            <person name="Haruta M."/>
            <person name="Huysman M.J."/>
            <person name="Jenkins B.D."/>
            <person name="Jiroutova K."/>
            <person name="Jorgensen R.E."/>
            <person name="Joubert Y."/>
            <person name="Kaplan A."/>
            <person name="Kroger N."/>
            <person name="Kroth P.G."/>
            <person name="La Roche J."/>
            <person name="Lindquist E."/>
            <person name="Lommer M."/>
            <person name="Martin-Jezequel V."/>
            <person name="Lopez P.J."/>
            <person name="Lucas S."/>
            <person name="Mangogna M."/>
            <person name="McGinnis K."/>
            <person name="Medlin L.K."/>
            <person name="Montsant A."/>
            <person name="Oudot-Le Secq M.P."/>
            <person name="Napoli C."/>
            <person name="Obornik M."/>
            <person name="Parker M.S."/>
            <person name="Petit J.L."/>
            <person name="Porcel B.M."/>
            <person name="Poulsen N."/>
            <person name="Robison M."/>
            <person name="Rychlewski L."/>
            <person name="Rynearson T.A."/>
            <person name="Schmutz J."/>
            <person name="Shapiro H."/>
            <person name="Siaut M."/>
            <person name="Stanley M."/>
            <person name="Sussman M.R."/>
            <person name="Taylor A.R."/>
            <person name="Vardi A."/>
            <person name="von Dassow P."/>
            <person name="Vyverman W."/>
            <person name="Willis A."/>
            <person name="Wyrwicz L.S."/>
            <person name="Rokhsar D.S."/>
            <person name="Weissenbach J."/>
            <person name="Armbrust E.V."/>
            <person name="Green B.R."/>
            <person name="Van de Peer Y."/>
            <person name="Grigoriev I.V."/>
        </authorList>
    </citation>
    <scope>NUCLEOTIDE SEQUENCE [LARGE SCALE GENOMIC DNA]</scope>
    <source>
        <strain evidence="3 4">CCAP 1055/1</strain>
    </source>
</reference>
<feature type="chain" id="PRO_5002853177" evidence="2">
    <location>
        <begin position="26"/>
        <end position="329"/>
    </location>
</feature>
<dbReference type="AlphaFoldDB" id="B7GAZ9"/>
<keyword evidence="2" id="KW-0732">Signal</keyword>
<proteinExistence type="predicted"/>
<dbReference type="Proteomes" id="UP000000759">
    <property type="component" value="Chromosome 23"/>
</dbReference>
<evidence type="ECO:0000256" key="1">
    <source>
        <dbReference type="SAM" id="Phobius"/>
    </source>
</evidence>
<reference evidence="4" key="2">
    <citation type="submission" date="2008-08" db="EMBL/GenBank/DDBJ databases">
        <authorList>
            <consortium name="Diatom Consortium"/>
            <person name="Grigoriev I."/>
            <person name="Grimwood J."/>
            <person name="Kuo A."/>
            <person name="Otillar R.P."/>
            <person name="Salamov A."/>
            <person name="Detter J.C."/>
            <person name="Lindquist E."/>
            <person name="Shapiro H."/>
            <person name="Lucas S."/>
            <person name="Glavina del Rio T."/>
            <person name="Pitluck S."/>
            <person name="Rokhsar D."/>
            <person name="Bowler C."/>
        </authorList>
    </citation>
    <scope>GENOME REANNOTATION</scope>
    <source>
        <strain evidence="4">CCAP 1055/1</strain>
    </source>
</reference>